<evidence type="ECO:0008006" key="4">
    <source>
        <dbReference type="Google" id="ProtNLM"/>
    </source>
</evidence>
<evidence type="ECO:0000256" key="1">
    <source>
        <dbReference type="SAM" id="MobiDB-lite"/>
    </source>
</evidence>
<sequence length="170" mass="17778">MTEPERQVGPWLAGVDFAIADRAAVYDRTTDYGAASLEAAAGYTLDPAAAHDMLSQTSEALEMLQAVKADAVNLQSVRPPAQDPASSAYNTRLTNGSGGIFDHALVQIDIEIAYLEELKGKIKEAFAKINGREATAADEMRRAGNQPPISPTQSPPPPPPPPPGKGGAAG</sequence>
<evidence type="ECO:0000313" key="3">
    <source>
        <dbReference type="Proteomes" id="UP000188551"/>
    </source>
</evidence>
<name>A0ABX3J4M5_9PSEU</name>
<comment type="caution">
    <text evidence="2">The sequence shown here is derived from an EMBL/GenBank/DDBJ whole genome shotgun (WGS) entry which is preliminary data.</text>
</comment>
<dbReference type="Proteomes" id="UP000188551">
    <property type="component" value="Unassembled WGS sequence"/>
</dbReference>
<keyword evidence="3" id="KW-1185">Reference proteome</keyword>
<proteinExistence type="predicted"/>
<reference evidence="2 3" key="1">
    <citation type="submission" date="2017-02" db="EMBL/GenBank/DDBJ databases">
        <title>Amycolatopsis azurea DSM 43854 draft genome.</title>
        <authorList>
            <person name="Mayilraj S."/>
        </authorList>
    </citation>
    <scope>NUCLEOTIDE SEQUENCE [LARGE SCALE GENOMIC DNA]</scope>
    <source>
        <strain evidence="2 3">DSM 43854</strain>
    </source>
</reference>
<gene>
    <name evidence="2" type="ORF">B0293_37645</name>
</gene>
<protein>
    <recommendedName>
        <fullName evidence="4">PE-PGRS family protein</fullName>
    </recommendedName>
</protein>
<dbReference type="RefSeq" id="WP_039916493.1">
    <property type="nucleotide sequence ID" value="NZ_ANMG01000017.1"/>
</dbReference>
<feature type="region of interest" description="Disordered" evidence="1">
    <location>
        <begin position="133"/>
        <end position="170"/>
    </location>
</feature>
<organism evidence="2 3">
    <name type="scientific">Amycolatopsis azurea DSM 43854</name>
    <dbReference type="NCBI Taxonomy" id="1238180"/>
    <lineage>
        <taxon>Bacteria</taxon>
        <taxon>Bacillati</taxon>
        <taxon>Actinomycetota</taxon>
        <taxon>Actinomycetes</taxon>
        <taxon>Pseudonocardiales</taxon>
        <taxon>Pseudonocardiaceae</taxon>
        <taxon>Amycolatopsis</taxon>
    </lineage>
</organism>
<accession>A0ABX3J4M5</accession>
<evidence type="ECO:0000313" key="2">
    <source>
        <dbReference type="EMBL" id="OOC01328.1"/>
    </source>
</evidence>
<dbReference type="EMBL" id="MUXN01000028">
    <property type="protein sequence ID" value="OOC01328.1"/>
    <property type="molecule type" value="Genomic_DNA"/>
</dbReference>
<feature type="compositionally biased region" description="Pro residues" evidence="1">
    <location>
        <begin position="148"/>
        <end position="164"/>
    </location>
</feature>